<feature type="domain" description="Thiol:disulfide interchange protein DsbD N-terminal" evidence="1">
    <location>
        <begin position="39"/>
        <end position="152"/>
    </location>
</feature>
<dbReference type="PANTHER" id="PTHR32234">
    <property type="entry name" value="THIOL:DISULFIDE INTERCHANGE PROTEIN DSBD"/>
    <property type="match status" value="1"/>
</dbReference>
<reference evidence="2" key="1">
    <citation type="submission" date="2018-05" db="EMBL/GenBank/DDBJ databases">
        <authorList>
            <person name="Lanie J.A."/>
            <person name="Ng W.-L."/>
            <person name="Kazmierczak K.M."/>
            <person name="Andrzejewski T.M."/>
            <person name="Davidsen T.M."/>
            <person name="Wayne K.J."/>
            <person name="Tettelin H."/>
            <person name="Glass J.I."/>
            <person name="Rusch D."/>
            <person name="Podicherti R."/>
            <person name="Tsui H.-C.T."/>
            <person name="Winkler M.E."/>
        </authorList>
    </citation>
    <scope>NUCLEOTIDE SEQUENCE</scope>
</reference>
<dbReference type="Gene3D" id="2.60.40.1250">
    <property type="entry name" value="Thiol:disulfide interchange protein DsbD, N-terminal domain"/>
    <property type="match status" value="1"/>
</dbReference>
<dbReference type="Pfam" id="PF11412">
    <property type="entry name" value="DsbD_N"/>
    <property type="match status" value="1"/>
</dbReference>
<dbReference type="GO" id="GO:0045454">
    <property type="term" value="P:cell redox homeostasis"/>
    <property type="evidence" value="ECO:0007669"/>
    <property type="project" value="TreeGrafter"/>
</dbReference>
<name>A0A382Y7S6_9ZZZZ</name>
<dbReference type="PANTHER" id="PTHR32234:SF0">
    <property type="entry name" value="THIOL:DISULFIDE INTERCHANGE PROTEIN DSBD"/>
    <property type="match status" value="1"/>
</dbReference>
<gene>
    <name evidence="2" type="ORF">METZ01_LOCUS432226</name>
</gene>
<dbReference type="AlphaFoldDB" id="A0A382Y7S6"/>
<evidence type="ECO:0000313" key="2">
    <source>
        <dbReference type="EMBL" id="SVD79372.1"/>
    </source>
</evidence>
<proteinExistence type="predicted"/>
<dbReference type="InterPro" id="IPR028250">
    <property type="entry name" value="DsbDN"/>
</dbReference>
<dbReference type="EMBL" id="UINC01173659">
    <property type="protein sequence ID" value="SVD79372.1"/>
    <property type="molecule type" value="Genomic_DNA"/>
</dbReference>
<organism evidence="2">
    <name type="scientific">marine metagenome</name>
    <dbReference type="NCBI Taxonomy" id="408172"/>
    <lineage>
        <taxon>unclassified sequences</taxon>
        <taxon>metagenomes</taxon>
        <taxon>ecological metagenomes</taxon>
    </lineage>
</organism>
<dbReference type="InterPro" id="IPR036929">
    <property type="entry name" value="DsbDN_sf"/>
</dbReference>
<protein>
    <recommendedName>
        <fullName evidence="1">Thiol:disulfide interchange protein DsbD N-terminal domain-containing protein</fullName>
    </recommendedName>
</protein>
<accession>A0A382Y7S6</accession>
<dbReference type="SUPFAM" id="SSF74863">
    <property type="entry name" value="Thiol:disulfide interchange protein DsbD, N-terminal domain (DsbD-alpha)"/>
    <property type="match status" value="1"/>
</dbReference>
<evidence type="ECO:0000259" key="1">
    <source>
        <dbReference type="Pfam" id="PF11412"/>
    </source>
</evidence>
<sequence length="199" mass="22793">MLFFRKLFIFCVFLFPHSVNAINFEERLSNIFSFTSSDDEVLHPDDAFKVGLSIVANDRLLLNWQIKPGYYLYKDKFSISTNDSSVSYGDYVFPLGKLKDDLAFGEVEVYYNENRVLVPFSYEDKNIKELNINLAYQGCKDGSICYPPIEKSLIVPIPDSFEGVNGKTLVSEQDVVTKNLKEKNLLVNVISFFVFGFLL</sequence>
<dbReference type="GO" id="GO:0015035">
    <property type="term" value="F:protein-disulfide reductase activity"/>
    <property type="evidence" value="ECO:0007669"/>
    <property type="project" value="TreeGrafter"/>
</dbReference>
<feature type="non-terminal residue" evidence="2">
    <location>
        <position position="199"/>
    </location>
</feature>